<keyword evidence="1" id="KW-1133">Transmembrane helix</keyword>
<name>H8I4S6_METCZ</name>
<dbReference type="AlphaFoldDB" id="H8I4S6"/>
<dbReference type="InterPro" id="IPR002774">
    <property type="entry name" value="Flagellin_arc-type"/>
</dbReference>
<dbReference type="GeneID" id="11972079"/>
<organism evidence="2 3">
    <name type="scientific">Methanocella conradii (strain DSM 24694 / JCM 17849 / CGMCC 1.5162 / HZ254)</name>
    <dbReference type="NCBI Taxonomy" id="1041930"/>
    <lineage>
        <taxon>Archaea</taxon>
        <taxon>Methanobacteriati</taxon>
        <taxon>Methanobacteriota</taxon>
        <taxon>Stenosarchaea group</taxon>
        <taxon>Methanomicrobia</taxon>
        <taxon>Methanocellales</taxon>
        <taxon>Methanocellaceae</taxon>
        <taxon>Methanocella</taxon>
    </lineage>
</organism>
<dbReference type="EMBL" id="CP003243">
    <property type="protein sequence ID" value="AFD00671.1"/>
    <property type="molecule type" value="Genomic_DNA"/>
</dbReference>
<dbReference type="HOGENOM" id="CLU_131313_0_0_2"/>
<keyword evidence="1" id="KW-0812">Transmembrane</keyword>
<proteinExistence type="predicted"/>
<dbReference type="Pfam" id="PF01917">
    <property type="entry name" value="Flagellin_arch-type"/>
    <property type="match status" value="1"/>
</dbReference>
<dbReference type="OrthoDB" id="132297at2157"/>
<dbReference type="STRING" id="1041930.Mtc_1931"/>
<dbReference type="GO" id="GO:0097588">
    <property type="term" value="P:archaeal or bacterial-type flagellum-dependent cell motility"/>
    <property type="evidence" value="ECO:0007669"/>
    <property type="project" value="InterPro"/>
</dbReference>
<dbReference type="RefSeq" id="WP_014406502.1">
    <property type="nucleotide sequence ID" value="NC_017034.1"/>
</dbReference>
<evidence type="ECO:0008006" key="4">
    <source>
        <dbReference type="Google" id="ProtNLM"/>
    </source>
</evidence>
<sequence>MGFETIIAAAISVIILMAVSFSLLMGIYASMDSMSMAMKTAMDNKNDQFKTRLSVDYDHVEIYNKNITFVLTNTGDTKIVDIKKMDIVITIYNNSVNNTYWIPYAKDINSTSLGWKDEAIKPDVINPGVLDPAENMTCRVVVPDPPVTGTLGRLALATPNGAMTSGYFRVINNV</sequence>
<dbReference type="SMR" id="H8I4S6"/>
<keyword evidence="1" id="KW-0472">Membrane</keyword>
<keyword evidence="3" id="KW-1185">Reference proteome</keyword>
<feature type="transmembrane region" description="Helical" evidence="1">
    <location>
        <begin position="6"/>
        <end position="29"/>
    </location>
</feature>
<dbReference type="eggNOG" id="arCOG01824">
    <property type="taxonomic scope" value="Archaea"/>
</dbReference>
<dbReference type="KEGG" id="mez:Mtc_1931"/>
<evidence type="ECO:0000313" key="2">
    <source>
        <dbReference type="EMBL" id="AFD00671.1"/>
    </source>
</evidence>
<dbReference type="Proteomes" id="UP000005233">
    <property type="component" value="Chromosome"/>
</dbReference>
<evidence type="ECO:0000313" key="3">
    <source>
        <dbReference type="Proteomes" id="UP000005233"/>
    </source>
</evidence>
<evidence type="ECO:0000256" key="1">
    <source>
        <dbReference type="SAM" id="Phobius"/>
    </source>
</evidence>
<protein>
    <recommendedName>
        <fullName evidence="4">Archaeal flagellar protein F</fullName>
    </recommendedName>
</protein>
<reference evidence="2 3" key="1">
    <citation type="journal article" date="2012" name="J. Bacteriol.">
        <title>Complete genome sequence of a thermophilic methanogen, Methanocella conradii HZ254, isolated from Chinese rice field soil.</title>
        <authorList>
            <person name="Lu Z."/>
            <person name="Lu Y."/>
        </authorList>
    </citation>
    <scope>NUCLEOTIDE SEQUENCE [LARGE SCALE GENOMIC DNA]</scope>
    <source>
        <strain evidence="3">DSM 24694 / JCM 17849 / CGMCC 1.5162 / HZ254</strain>
    </source>
</reference>
<gene>
    <name evidence="2" type="ordered locus">Mtc_1931</name>
</gene>
<accession>H8I4S6</accession>
<dbReference type="GO" id="GO:0005198">
    <property type="term" value="F:structural molecule activity"/>
    <property type="evidence" value="ECO:0007669"/>
    <property type="project" value="InterPro"/>
</dbReference>